<dbReference type="PANTHER" id="PTHR30537">
    <property type="entry name" value="HTH-TYPE TRANSCRIPTIONAL REGULATOR"/>
    <property type="match status" value="1"/>
</dbReference>
<dbReference type="InterPro" id="IPR058163">
    <property type="entry name" value="LysR-type_TF_proteobact-type"/>
</dbReference>
<comment type="similarity">
    <text evidence="1">Belongs to the LysR transcriptional regulatory family.</text>
</comment>
<dbReference type="Pfam" id="PF00126">
    <property type="entry name" value="HTH_1"/>
    <property type="match status" value="1"/>
</dbReference>
<keyword evidence="4" id="KW-0804">Transcription</keyword>
<dbReference type="PANTHER" id="PTHR30537:SF5">
    <property type="entry name" value="HTH-TYPE TRANSCRIPTIONAL ACTIVATOR TTDR-RELATED"/>
    <property type="match status" value="1"/>
</dbReference>
<evidence type="ECO:0000256" key="4">
    <source>
        <dbReference type="ARBA" id="ARBA00023163"/>
    </source>
</evidence>
<evidence type="ECO:0000256" key="1">
    <source>
        <dbReference type="ARBA" id="ARBA00009437"/>
    </source>
</evidence>
<name>A0ABW9EK47_9BURK</name>
<dbReference type="SUPFAM" id="SSF53850">
    <property type="entry name" value="Periplasmic binding protein-like II"/>
    <property type="match status" value="1"/>
</dbReference>
<accession>A0ABW9EK47</accession>
<keyword evidence="2" id="KW-0805">Transcription regulation</keyword>
<dbReference type="RefSeq" id="WP_408155441.1">
    <property type="nucleotide sequence ID" value="NZ_JAQQCL010000020.1"/>
</dbReference>
<evidence type="ECO:0000313" key="7">
    <source>
        <dbReference type="Proteomes" id="UP001629392"/>
    </source>
</evidence>
<dbReference type="SUPFAM" id="SSF46785">
    <property type="entry name" value="Winged helix' DNA-binding domain"/>
    <property type="match status" value="1"/>
</dbReference>
<keyword evidence="3" id="KW-0238">DNA-binding</keyword>
<dbReference type="InterPro" id="IPR000847">
    <property type="entry name" value="LysR_HTH_N"/>
</dbReference>
<dbReference type="Gene3D" id="1.10.10.10">
    <property type="entry name" value="Winged helix-like DNA-binding domain superfamily/Winged helix DNA-binding domain"/>
    <property type="match status" value="1"/>
</dbReference>
<gene>
    <name evidence="6" type="ORF">PQQ73_24130</name>
</gene>
<evidence type="ECO:0000259" key="5">
    <source>
        <dbReference type="PROSITE" id="PS50931"/>
    </source>
</evidence>
<organism evidence="6 7">
    <name type="scientific">Paraburkholderia strydomiana</name>
    <dbReference type="NCBI Taxonomy" id="1245417"/>
    <lineage>
        <taxon>Bacteria</taxon>
        <taxon>Pseudomonadati</taxon>
        <taxon>Pseudomonadota</taxon>
        <taxon>Betaproteobacteria</taxon>
        <taxon>Burkholderiales</taxon>
        <taxon>Burkholderiaceae</taxon>
        <taxon>Paraburkholderia</taxon>
    </lineage>
</organism>
<sequence>MREPAEILPLNERMTVMNRDEYEVLLAILDEGSLTAAARSLGRTLQSVSRAIAKLERDLNATLFHRTTRRVQPTAACLKFAARIRPALGEIDAARDELVDHATQLRGSIRVGAPTAFGAEFVAPLVAQFLSIHESVRIELVLAEQHLDLAKANIDLAVRLGHLPDSTLRAKQVGTLRRVVFGTPEYFASHGYPAHPSELALHDCMLRQHPLRETWTFNRAGGSVEVAGRFRSTSALACNAAAAAGAGIGRAPSFQVQKLLDAGQVVTALDSFEPEPVPVHLVWTGGRSVPRRVRTLIDFLAARLVPGKGDGVI</sequence>
<dbReference type="InterPro" id="IPR036388">
    <property type="entry name" value="WH-like_DNA-bd_sf"/>
</dbReference>
<dbReference type="Gene3D" id="3.40.190.290">
    <property type="match status" value="1"/>
</dbReference>
<dbReference type="CDD" id="cd08422">
    <property type="entry name" value="PBP2_CrgA_like"/>
    <property type="match status" value="1"/>
</dbReference>
<dbReference type="Proteomes" id="UP001629392">
    <property type="component" value="Unassembled WGS sequence"/>
</dbReference>
<keyword evidence="7" id="KW-1185">Reference proteome</keyword>
<evidence type="ECO:0000256" key="2">
    <source>
        <dbReference type="ARBA" id="ARBA00023015"/>
    </source>
</evidence>
<protein>
    <submittedName>
        <fullName evidence="6">LysR family transcriptional regulator</fullName>
    </submittedName>
</protein>
<reference evidence="6 7" key="1">
    <citation type="journal article" date="2024" name="Chem. Sci.">
        <title>Discovery of megapolipeptins by genome mining of a Burkholderiales bacteria collection.</title>
        <authorList>
            <person name="Paulo B.S."/>
            <person name="Recchia M.J.J."/>
            <person name="Lee S."/>
            <person name="Fergusson C.H."/>
            <person name="Romanowski S.B."/>
            <person name="Hernandez A."/>
            <person name="Krull N."/>
            <person name="Liu D.Y."/>
            <person name="Cavanagh H."/>
            <person name="Bos A."/>
            <person name="Gray C.A."/>
            <person name="Murphy B.T."/>
            <person name="Linington R.G."/>
            <person name="Eustaquio A.S."/>
        </authorList>
    </citation>
    <scope>NUCLEOTIDE SEQUENCE [LARGE SCALE GENOMIC DNA]</scope>
    <source>
        <strain evidence="6 7">RL17-350-BIC-E</strain>
    </source>
</reference>
<evidence type="ECO:0000256" key="3">
    <source>
        <dbReference type="ARBA" id="ARBA00023125"/>
    </source>
</evidence>
<dbReference type="InterPro" id="IPR036390">
    <property type="entry name" value="WH_DNA-bd_sf"/>
</dbReference>
<evidence type="ECO:0000313" key="6">
    <source>
        <dbReference type="EMBL" id="MFM0719420.1"/>
    </source>
</evidence>
<dbReference type="PROSITE" id="PS50931">
    <property type="entry name" value="HTH_LYSR"/>
    <property type="match status" value="1"/>
</dbReference>
<dbReference type="EMBL" id="JAQQCL010000020">
    <property type="protein sequence ID" value="MFM0719420.1"/>
    <property type="molecule type" value="Genomic_DNA"/>
</dbReference>
<proteinExistence type="inferred from homology"/>
<feature type="domain" description="HTH lysR-type" evidence="5">
    <location>
        <begin position="23"/>
        <end position="74"/>
    </location>
</feature>
<dbReference type="InterPro" id="IPR005119">
    <property type="entry name" value="LysR_subst-bd"/>
</dbReference>
<comment type="caution">
    <text evidence="6">The sequence shown here is derived from an EMBL/GenBank/DDBJ whole genome shotgun (WGS) entry which is preliminary data.</text>
</comment>
<dbReference type="Pfam" id="PF03466">
    <property type="entry name" value="LysR_substrate"/>
    <property type="match status" value="1"/>
</dbReference>